<proteinExistence type="predicted"/>
<dbReference type="Gene3D" id="1.20.1280.50">
    <property type="match status" value="1"/>
</dbReference>
<name>S4VVA2_9VIRU</name>
<organism evidence="2 3">
    <name type="scientific">Pandoravirus dulcis</name>
    <dbReference type="NCBI Taxonomy" id="1349409"/>
    <lineage>
        <taxon>Viruses</taxon>
        <taxon>Pandoravirus</taxon>
    </lineage>
</organism>
<evidence type="ECO:0000259" key="1">
    <source>
        <dbReference type="PROSITE" id="PS50181"/>
    </source>
</evidence>
<dbReference type="InterPro" id="IPR001810">
    <property type="entry name" value="F-box_dom"/>
</dbReference>
<dbReference type="RefSeq" id="YP_008318670.2">
    <property type="nucleotide sequence ID" value="NC_021858.1"/>
</dbReference>
<protein>
    <submittedName>
        <fullName evidence="2">F-box domain containing protein</fullName>
    </submittedName>
</protein>
<gene>
    <name evidence="2" type="ORF">pdul_cds_98</name>
</gene>
<dbReference type="SUPFAM" id="SSF81383">
    <property type="entry name" value="F-box domain"/>
    <property type="match status" value="1"/>
</dbReference>
<dbReference type="InterPro" id="IPR036047">
    <property type="entry name" value="F-box-like_dom_sf"/>
</dbReference>
<dbReference type="Proteomes" id="UP000201566">
    <property type="component" value="Segment"/>
</dbReference>
<evidence type="ECO:0000313" key="2">
    <source>
        <dbReference type="EMBL" id="AGO82001.2"/>
    </source>
</evidence>
<reference evidence="2 3" key="1">
    <citation type="journal article" date="2013" name="Science">
        <title>Pandoraviruses: amoeba viruses with genomes up to 2.5 Mb reaching that of parasitic eukaryotes.</title>
        <authorList>
            <person name="Philippe N."/>
            <person name="Legendre M."/>
            <person name="Doutre G."/>
            <person name="Coute Y."/>
            <person name="Poirot O."/>
            <person name="Lescot M."/>
            <person name="Arslan D."/>
            <person name="Seltzer V."/>
            <person name="Bertaux L."/>
            <person name="Bruley C."/>
            <person name="Garin J."/>
            <person name="Claverie J.M."/>
            <person name="Abergel C."/>
        </authorList>
    </citation>
    <scope>NUCLEOTIDE SEQUENCE [LARGE SCALE GENOMIC DNA]</scope>
    <source>
        <strain evidence="2">Melbourne</strain>
    </source>
</reference>
<accession>S4VVA2</accession>
<dbReference type="PROSITE" id="PS50181">
    <property type="entry name" value="FBOX"/>
    <property type="match status" value="1"/>
</dbReference>
<dbReference type="Pfam" id="PF12937">
    <property type="entry name" value="F-box-like"/>
    <property type="match status" value="1"/>
</dbReference>
<dbReference type="GeneID" id="16513060"/>
<evidence type="ECO:0000313" key="3">
    <source>
        <dbReference type="Proteomes" id="UP000201566"/>
    </source>
</evidence>
<sequence>MRKTLYCALASIADGRHMEVITVEPPASKRRRTNAPIGASASTWALLPEEAMTAILSHCGPADLGQLSAVDWRLRRLALDERLWKAIYETAFPPCGPKCIAALGASVAGMDIAALVDRGLDLMLDPAATAGGCALPLPDTVARLGDFDNLALRGCRHHWPDVVAARGYRWAYATAVTVRPRFFGPRLDGSPPCLVGRTPRSNTTYRGDVVDTCDGAHIPHGYGTSNFGVYYHPYDSDMIPRRIHTRGASGQWEDGKPHGRAVAWCDPCDDGMKPHAARLIDRCVGFYQGHWAMGHPHGAGVLIGHGHGPPSSRRVIPSLVRSGPWFYGKPARGTRAWGVVATAKDRPTAGIGASDPLDRSVVAPGIVRAADGRVAFVGRLGDDGKPSVGRLLDQHGALAYGGDVRAHRTGSPGRLFLPDGCRVDLCGWRGQFGTIPMGTDAAEMPRHDRHEIMVVVTYPGGDVMRWRGNPARPAEFVYADGRACRPPLGWVVGDWCQAATPPARLLLQDTPFARDLRDDILTASSYIQRCVFWPRIAEPDDALAYAGFLDHMARCHGPQWVRCRAAVRLLWSLD</sequence>
<feature type="domain" description="F-box" evidence="1">
    <location>
        <begin position="41"/>
        <end position="87"/>
    </location>
</feature>
<dbReference type="EMBL" id="KC977570">
    <property type="protein sequence ID" value="AGO82001.2"/>
    <property type="molecule type" value="Genomic_DNA"/>
</dbReference>
<dbReference type="KEGG" id="vg:16513060"/>